<evidence type="ECO:0000313" key="1">
    <source>
        <dbReference type="EMBL" id="KAF9598511.1"/>
    </source>
</evidence>
<dbReference type="EMBL" id="JADFTS010000007">
    <property type="protein sequence ID" value="KAF9598511.1"/>
    <property type="molecule type" value="Genomic_DNA"/>
</dbReference>
<sequence length="62" mass="7064">MQPRGKSFCKGFVVTVIENMRCVENRGGCDFYSNCPFSFFKTPQEEHCIVYEADALQFGGDE</sequence>
<gene>
    <name evidence="1" type="ORF">IFM89_028043</name>
</gene>
<keyword evidence="2" id="KW-1185">Reference proteome</keyword>
<comment type="caution">
    <text evidence="1">The sequence shown here is derived from an EMBL/GenBank/DDBJ whole genome shotgun (WGS) entry which is preliminary data.</text>
</comment>
<protein>
    <submittedName>
        <fullName evidence="1">Uncharacterized protein</fullName>
    </submittedName>
</protein>
<dbReference type="Proteomes" id="UP000631114">
    <property type="component" value="Unassembled WGS sequence"/>
</dbReference>
<reference evidence="1 2" key="1">
    <citation type="submission" date="2020-10" db="EMBL/GenBank/DDBJ databases">
        <title>The Coptis chinensis genome and diversification of protoberbering-type alkaloids.</title>
        <authorList>
            <person name="Wang B."/>
            <person name="Shu S."/>
            <person name="Song C."/>
            <person name="Liu Y."/>
        </authorList>
    </citation>
    <scope>NUCLEOTIDE SEQUENCE [LARGE SCALE GENOMIC DNA]</scope>
    <source>
        <strain evidence="1">HL-2020</strain>
        <tissue evidence="1">Leaf</tissue>
    </source>
</reference>
<proteinExistence type="predicted"/>
<evidence type="ECO:0000313" key="2">
    <source>
        <dbReference type="Proteomes" id="UP000631114"/>
    </source>
</evidence>
<organism evidence="1 2">
    <name type="scientific">Coptis chinensis</name>
    <dbReference type="NCBI Taxonomy" id="261450"/>
    <lineage>
        <taxon>Eukaryota</taxon>
        <taxon>Viridiplantae</taxon>
        <taxon>Streptophyta</taxon>
        <taxon>Embryophyta</taxon>
        <taxon>Tracheophyta</taxon>
        <taxon>Spermatophyta</taxon>
        <taxon>Magnoliopsida</taxon>
        <taxon>Ranunculales</taxon>
        <taxon>Ranunculaceae</taxon>
        <taxon>Coptidoideae</taxon>
        <taxon>Coptis</taxon>
    </lineage>
</organism>
<dbReference type="AlphaFoldDB" id="A0A835LT29"/>
<accession>A0A835LT29</accession>
<name>A0A835LT29_9MAGN</name>